<gene>
    <name evidence="1" type="ORF">Tam1G_1964</name>
</gene>
<dbReference type="EMBL" id="NMWV01000032">
    <property type="protein sequence ID" value="PLS23980.1"/>
    <property type="molecule type" value="Genomic_DNA"/>
</dbReference>
<dbReference type="Proteomes" id="UP000234855">
    <property type="component" value="Unassembled WGS sequence"/>
</dbReference>
<proteinExistence type="predicted"/>
<organism evidence="1 2">
    <name type="scientific">Bifidobacterium imperatoris</name>
    <dbReference type="NCBI Taxonomy" id="2020965"/>
    <lineage>
        <taxon>Bacteria</taxon>
        <taxon>Bacillati</taxon>
        <taxon>Actinomycetota</taxon>
        <taxon>Actinomycetes</taxon>
        <taxon>Bifidobacteriales</taxon>
        <taxon>Bifidobacteriaceae</taxon>
        <taxon>Bifidobacterium</taxon>
    </lineage>
</organism>
<protein>
    <submittedName>
        <fullName evidence="1">Uncharacterized protein</fullName>
    </submittedName>
</protein>
<dbReference type="AlphaFoldDB" id="A0A2N5IPU9"/>
<evidence type="ECO:0000313" key="2">
    <source>
        <dbReference type="Proteomes" id="UP000234855"/>
    </source>
</evidence>
<sequence>MPDQRLYMPRCKTCGPLGQPTELIQAIASCERHAKTFKTHKTAWYPTHARILVKGKTSDCE</sequence>
<comment type="caution">
    <text evidence="1">The sequence shown here is derived from an EMBL/GenBank/DDBJ whole genome shotgun (WGS) entry which is preliminary data.</text>
</comment>
<accession>A0A2N5IPU9</accession>
<name>A0A2N5IPU9_9BIFI</name>
<reference evidence="1 2" key="1">
    <citation type="submission" date="2017-07" db="EMBL/GenBank/DDBJ databases">
        <title>Bifidobacterium novel species.</title>
        <authorList>
            <person name="Lugli G.A."/>
            <person name="Milani C."/>
            <person name="Duranti S."/>
            <person name="Mangifesta M."/>
        </authorList>
    </citation>
    <scope>NUCLEOTIDE SEQUENCE [LARGE SCALE GENOMIC DNA]</scope>
    <source>
        <strain evidence="1 2">45</strain>
    </source>
</reference>
<evidence type="ECO:0000313" key="1">
    <source>
        <dbReference type="EMBL" id="PLS23980.1"/>
    </source>
</evidence>